<sequence>MARTITIADEDDITPNGSHVCDRLHGLGVSTFPWGRVMDTREKELALPVYDPKVRASELPGSRGMGYT</sequence>
<accession>A0A2I0KCB6</accession>
<proteinExistence type="predicted"/>
<name>A0A2I0KCB6_PUNGR</name>
<evidence type="ECO:0000313" key="2">
    <source>
        <dbReference type="Proteomes" id="UP000233551"/>
    </source>
</evidence>
<dbReference type="Proteomes" id="UP000233551">
    <property type="component" value="Unassembled WGS sequence"/>
</dbReference>
<dbReference type="EMBL" id="PGOL01000684">
    <property type="protein sequence ID" value="PKI66184.1"/>
    <property type="molecule type" value="Genomic_DNA"/>
</dbReference>
<keyword evidence="2" id="KW-1185">Reference proteome</keyword>
<reference evidence="1 2" key="1">
    <citation type="submission" date="2017-11" db="EMBL/GenBank/DDBJ databases">
        <title>De-novo sequencing of pomegranate (Punica granatum L.) genome.</title>
        <authorList>
            <person name="Akparov Z."/>
            <person name="Amiraslanov A."/>
            <person name="Hajiyeva S."/>
            <person name="Abbasov M."/>
            <person name="Kaur K."/>
            <person name="Hamwieh A."/>
            <person name="Solovyev V."/>
            <person name="Salamov A."/>
            <person name="Braich B."/>
            <person name="Kosarev P."/>
            <person name="Mahmoud A."/>
            <person name="Hajiyev E."/>
            <person name="Babayeva S."/>
            <person name="Izzatullayeva V."/>
            <person name="Mammadov A."/>
            <person name="Mammadov A."/>
            <person name="Sharifova S."/>
            <person name="Ojaghi J."/>
            <person name="Eynullazada K."/>
            <person name="Bayramov B."/>
            <person name="Abdulazimova A."/>
            <person name="Shahmuradov I."/>
        </authorList>
    </citation>
    <scope>NUCLEOTIDE SEQUENCE [LARGE SCALE GENOMIC DNA]</scope>
    <source>
        <strain evidence="2">cv. AG2017</strain>
        <tissue evidence="1">Leaf</tissue>
    </source>
</reference>
<comment type="caution">
    <text evidence="1">The sequence shown here is derived from an EMBL/GenBank/DDBJ whole genome shotgun (WGS) entry which is preliminary data.</text>
</comment>
<protein>
    <submittedName>
        <fullName evidence="1">Uncharacterized protein</fullName>
    </submittedName>
</protein>
<gene>
    <name evidence="1" type="ORF">CRG98_013437</name>
</gene>
<organism evidence="1 2">
    <name type="scientific">Punica granatum</name>
    <name type="common">Pomegranate</name>
    <dbReference type="NCBI Taxonomy" id="22663"/>
    <lineage>
        <taxon>Eukaryota</taxon>
        <taxon>Viridiplantae</taxon>
        <taxon>Streptophyta</taxon>
        <taxon>Embryophyta</taxon>
        <taxon>Tracheophyta</taxon>
        <taxon>Spermatophyta</taxon>
        <taxon>Magnoliopsida</taxon>
        <taxon>eudicotyledons</taxon>
        <taxon>Gunneridae</taxon>
        <taxon>Pentapetalae</taxon>
        <taxon>rosids</taxon>
        <taxon>malvids</taxon>
        <taxon>Myrtales</taxon>
        <taxon>Lythraceae</taxon>
        <taxon>Punica</taxon>
    </lineage>
</organism>
<evidence type="ECO:0000313" key="1">
    <source>
        <dbReference type="EMBL" id="PKI66184.1"/>
    </source>
</evidence>
<dbReference type="AlphaFoldDB" id="A0A2I0KCB6"/>